<feature type="signal peptide" evidence="1">
    <location>
        <begin position="1"/>
        <end position="25"/>
    </location>
</feature>
<reference evidence="3" key="1">
    <citation type="submission" date="2017-07" db="EMBL/GenBank/DDBJ databases">
        <title>Taro Niue Genome Assembly and Annotation.</title>
        <authorList>
            <person name="Atibalentja N."/>
            <person name="Keating K."/>
            <person name="Fields C.J."/>
        </authorList>
    </citation>
    <scope>NUCLEOTIDE SEQUENCE</scope>
    <source>
        <strain evidence="3">Niue_2</strain>
        <tissue evidence="3">Leaf</tissue>
    </source>
</reference>
<dbReference type="PANTHER" id="PTHR48222:SF4">
    <property type="entry name" value="PROTEINASE INHIBITOR, PROPEPTIDE"/>
    <property type="match status" value="1"/>
</dbReference>
<dbReference type="Proteomes" id="UP000652761">
    <property type="component" value="Unassembled WGS sequence"/>
</dbReference>
<dbReference type="Gene3D" id="3.30.70.80">
    <property type="entry name" value="Peptidase S8 propeptide/proteinase inhibitor I9"/>
    <property type="match status" value="1"/>
</dbReference>
<organism evidence="3 4">
    <name type="scientific">Colocasia esculenta</name>
    <name type="common">Wild taro</name>
    <name type="synonym">Arum esculentum</name>
    <dbReference type="NCBI Taxonomy" id="4460"/>
    <lineage>
        <taxon>Eukaryota</taxon>
        <taxon>Viridiplantae</taxon>
        <taxon>Streptophyta</taxon>
        <taxon>Embryophyta</taxon>
        <taxon>Tracheophyta</taxon>
        <taxon>Spermatophyta</taxon>
        <taxon>Magnoliopsida</taxon>
        <taxon>Liliopsida</taxon>
        <taxon>Araceae</taxon>
        <taxon>Aroideae</taxon>
        <taxon>Colocasieae</taxon>
        <taxon>Colocasia</taxon>
    </lineage>
</organism>
<gene>
    <name evidence="3" type="ORF">Taro_028921</name>
</gene>
<dbReference type="PANTHER" id="PTHR48222">
    <property type="entry name" value="PROTEINASE INHIBITOR, PROPEPTIDE"/>
    <property type="match status" value="1"/>
</dbReference>
<keyword evidence="4" id="KW-1185">Reference proteome</keyword>
<name>A0A843VJT8_COLES</name>
<feature type="domain" description="Inhibitor I9" evidence="2">
    <location>
        <begin position="50"/>
        <end position="132"/>
    </location>
</feature>
<dbReference type="OrthoDB" id="784830at2759"/>
<dbReference type="EMBL" id="NMUH01001892">
    <property type="protein sequence ID" value="MQL96235.1"/>
    <property type="molecule type" value="Genomic_DNA"/>
</dbReference>
<dbReference type="InterPro" id="IPR037045">
    <property type="entry name" value="S8pro/Inhibitor_I9_sf"/>
</dbReference>
<protein>
    <recommendedName>
        <fullName evidence="2">Inhibitor I9 domain-containing protein</fullName>
    </recommendedName>
</protein>
<evidence type="ECO:0000313" key="3">
    <source>
        <dbReference type="EMBL" id="MQL96235.1"/>
    </source>
</evidence>
<evidence type="ECO:0000259" key="2">
    <source>
        <dbReference type="Pfam" id="PF05922"/>
    </source>
</evidence>
<feature type="chain" id="PRO_5032628670" description="Inhibitor I9 domain-containing protein" evidence="1">
    <location>
        <begin position="26"/>
        <end position="146"/>
    </location>
</feature>
<comment type="caution">
    <text evidence="3">The sequence shown here is derived from an EMBL/GenBank/DDBJ whole genome shotgun (WGS) entry which is preliminary data.</text>
</comment>
<sequence>MADHKPFSPLPFFALFISFLFLCKGATPARGRSHAHEDRGDAGAAPRLQTYIISVLQPESATVAGREETERWYRSFLSVDAAAEDAGTGERRWVYSYHEVLTGFAARLTEEEVTAMKKKEGFLHAYPDYVLHPATTHSPEFIGLCC</sequence>
<dbReference type="InterPro" id="IPR010259">
    <property type="entry name" value="S8pro/Inhibitor_I9"/>
</dbReference>
<accession>A0A843VJT8</accession>
<dbReference type="AlphaFoldDB" id="A0A843VJT8"/>
<dbReference type="Pfam" id="PF05922">
    <property type="entry name" value="Inhibitor_I9"/>
    <property type="match status" value="1"/>
</dbReference>
<evidence type="ECO:0000256" key="1">
    <source>
        <dbReference type="SAM" id="SignalP"/>
    </source>
</evidence>
<keyword evidence="1" id="KW-0732">Signal</keyword>
<evidence type="ECO:0000313" key="4">
    <source>
        <dbReference type="Proteomes" id="UP000652761"/>
    </source>
</evidence>
<proteinExistence type="predicted"/>